<dbReference type="Proteomes" id="UP001597497">
    <property type="component" value="Unassembled WGS sequence"/>
</dbReference>
<evidence type="ECO:0000256" key="6">
    <source>
        <dbReference type="ARBA" id="ARBA00022692"/>
    </source>
</evidence>
<name>A0ABW5R6C2_9BACL</name>
<keyword evidence="9 10" id="KW-0472">Membrane</keyword>
<comment type="caution">
    <text evidence="11">The sequence shown here is derived from an EMBL/GenBank/DDBJ whole genome shotgun (WGS) entry which is preliminary data.</text>
</comment>
<comment type="similarity">
    <text evidence="3 10">Belongs to the FliL family.</text>
</comment>
<evidence type="ECO:0000313" key="12">
    <source>
        <dbReference type="Proteomes" id="UP001597497"/>
    </source>
</evidence>
<keyword evidence="7 10" id="KW-0283">Flagellar rotation</keyword>
<dbReference type="EMBL" id="JBHUMM010000001">
    <property type="protein sequence ID" value="MFD2670095.1"/>
    <property type="molecule type" value="Genomic_DNA"/>
</dbReference>
<keyword evidence="8 10" id="KW-1133">Transmembrane helix</keyword>
<dbReference type="RefSeq" id="WP_379927438.1">
    <property type="nucleotide sequence ID" value="NZ_JBHUMM010000001.1"/>
</dbReference>
<keyword evidence="11" id="KW-0282">Flagellum</keyword>
<dbReference type="Pfam" id="PF03748">
    <property type="entry name" value="FliL"/>
    <property type="match status" value="1"/>
</dbReference>
<sequence>MKKLVPILIIVLVSITLIAVAAFSLYHFMLKDDSGSNGNEIAIEEPAQLTAEERKELTVEVNEIITNLSNLDYIVKLNLDLIVENEKVKEELGFLTSTVKSIIVKALADTAPDAISGSQGQDAFNARMMNEINAILQEGKLKEVQITDIIITQQ</sequence>
<accession>A0ABW5R6C2</accession>
<evidence type="ECO:0000256" key="8">
    <source>
        <dbReference type="ARBA" id="ARBA00022989"/>
    </source>
</evidence>
<evidence type="ECO:0000256" key="3">
    <source>
        <dbReference type="ARBA" id="ARBA00008281"/>
    </source>
</evidence>
<organism evidence="11 12">
    <name type="scientific">Marinicrinis sediminis</name>
    <dbReference type="NCBI Taxonomy" id="1652465"/>
    <lineage>
        <taxon>Bacteria</taxon>
        <taxon>Bacillati</taxon>
        <taxon>Bacillota</taxon>
        <taxon>Bacilli</taxon>
        <taxon>Bacillales</taxon>
        <taxon>Paenibacillaceae</taxon>
    </lineage>
</organism>
<evidence type="ECO:0000256" key="4">
    <source>
        <dbReference type="ARBA" id="ARBA00022475"/>
    </source>
</evidence>
<comment type="subcellular location">
    <subcellularLocation>
        <location evidence="2">Cell membrane</location>
        <topology evidence="2">Single-pass membrane protein</topology>
    </subcellularLocation>
</comment>
<reference evidence="12" key="1">
    <citation type="journal article" date="2019" name="Int. J. Syst. Evol. Microbiol.">
        <title>The Global Catalogue of Microorganisms (GCM) 10K type strain sequencing project: providing services to taxonomists for standard genome sequencing and annotation.</title>
        <authorList>
            <consortium name="The Broad Institute Genomics Platform"/>
            <consortium name="The Broad Institute Genome Sequencing Center for Infectious Disease"/>
            <person name="Wu L."/>
            <person name="Ma J."/>
        </authorList>
    </citation>
    <scope>NUCLEOTIDE SEQUENCE [LARGE SCALE GENOMIC DNA]</scope>
    <source>
        <strain evidence="12">KCTC 33676</strain>
    </source>
</reference>
<keyword evidence="4 10" id="KW-1003">Cell membrane</keyword>
<feature type="transmembrane region" description="Helical" evidence="10">
    <location>
        <begin position="7"/>
        <end position="29"/>
    </location>
</feature>
<evidence type="ECO:0000313" key="11">
    <source>
        <dbReference type="EMBL" id="MFD2670095.1"/>
    </source>
</evidence>
<evidence type="ECO:0000256" key="7">
    <source>
        <dbReference type="ARBA" id="ARBA00022779"/>
    </source>
</evidence>
<gene>
    <name evidence="11" type="ORF">ACFSUC_00560</name>
</gene>
<keyword evidence="11" id="KW-0969">Cilium</keyword>
<evidence type="ECO:0000256" key="2">
    <source>
        <dbReference type="ARBA" id="ARBA00004162"/>
    </source>
</evidence>
<keyword evidence="11" id="KW-0966">Cell projection</keyword>
<keyword evidence="5 10" id="KW-0145">Chemotaxis</keyword>
<evidence type="ECO:0000256" key="9">
    <source>
        <dbReference type="ARBA" id="ARBA00023136"/>
    </source>
</evidence>
<proteinExistence type="inferred from homology"/>
<evidence type="ECO:0000256" key="5">
    <source>
        <dbReference type="ARBA" id="ARBA00022500"/>
    </source>
</evidence>
<keyword evidence="12" id="KW-1185">Reference proteome</keyword>
<protein>
    <recommendedName>
        <fullName evidence="10">Flagellar protein FliL</fullName>
    </recommendedName>
</protein>
<evidence type="ECO:0000256" key="10">
    <source>
        <dbReference type="RuleBase" id="RU364125"/>
    </source>
</evidence>
<dbReference type="PANTHER" id="PTHR35091">
    <property type="entry name" value="FLAGELLAR PROTEIN FLIL"/>
    <property type="match status" value="1"/>
</dbReference>
<evidence type="ECO:0000256" key="1">
    <source>
        <dbReference type="ARBA" id="ARBA00002254"/>
    </source>
</evidence>
<keyword evidence="6 10" id="KW-0812">Transmembrane</keyword>
<comment type="function">
    <text evidence="1 10">Controls the rotational direction of flagella during chemotaxis.</text>
</comment>
<dbReference type="InterPro" id="IPR005503">
    <property type="entry name" value="FliL"/>
</dbReference>
<dbReference type="PANTHER" id="PTHR35091:SF2">
    <property type="entry name" value="FLAGELLAR PROTEIN FLIL"/>
    <property type="match status" value="1"/>
</dbReference>